<comment type="caution">
    <text evidence="1">The sequence shown here is derived from an EMBL/GenBank/DDBJ whole genome shotgun (WGS) entry which is preliminary data.</text>
</comment>
<evidence type="ECO:0000313" key="1">
    <source>
        <dbReference type="EMBL" id="KKN43253.1"/>
    </source>
</evidence>
<sequence>MAILYESYGSFSTGIPSFRQMVSKKSKGTIILTETFLSFESLVDKILFQVKLSEIQDICRKIRFKITLIELQTPHHTFYTLYPMKKKNNSYSPSKEMTMELFRQLTRLIYNRNQTILFDAIASFHLNSLLSYDLKENTIHGQLFLTENYILFKSFHSKGIYKIDVLDIKDVTMEIEDSTIYVKIEANYKRIYYVFPLKRQRRKLIKDNLKAEKFYDVLNQATMYKLTEQVRLKKVEKENIKKIKNMLEVSNRLKLKMMRTTLGLEKESFNDRIFEWAKKFHFKIDGDNIIINKETIPAFLHQIISIDKEDNTITETTECLFCGNTVNNKLEVCPYCENNIKLD</sequence>
<dbReference type="EMBL" id="LAZR01001524">
    <property type="protein sequence ID" value="KKN43253.1"/>
    <property type="molecule type" value="Genomic_DNA"/>
</dbReference>
<reference evidence="1" key="1">
    <citation type="journal article" date="2015" name="Nature">
        <title>Complex archaea that bridge the gap between prokaryotes and eukaryotes.</title>
        <authorList>
            <person name="Spang A."/>
            <person name="Saw J.H."/>
            <person name="Jorgensen S.L."/>
            <person name="Zaremba-Niedzwiedzka K."/>
            <person name="Martijn J."/>
            <person name="Lind A.E."/>
            <person name="van Eijk R."/>
            <person name="Schleper C."/>
            <person name="Guy L."/>
            <person name="Ettema T.J."/>
        </authorList>
    </citation>
    <scope>NUCLEOTIDE SEQUENCE</scope>
</reference>
<gene>
    <name evidence="1" type="ORF">LCGC14_0705140</name>
</gene>
<proteinExistence type="predicted"/>
<accession>A0A0F9TPA9</accession>
<protein>
    <submittedName>
        <fullName evidence="1">Uncharacterized protein</fullName>
    </submittedName>
</protein>
<organism evidence="1">
    <name type="scientific">marine sediment metagenome</name>
    <dbReference type="NCBI Taxonomy" id="412755"/>
    <lineage>
        <taxon>unclassified sequences</taxon>
        <taxon>metagenomes</taxon>
        <taxon>ecological metagenomes</taxon>
    </lineage>
</organism>
<name>A0A0F9TPA9_9ZZZZ</name>
<dbReference type="AlphaFoldDB" id="A0A0F9TPA9"/>